<organism evidence="5 6">
    <name type="scientific">Pseudonocardia parietis</name>
    <dbReference type="NCBI Taxonomy" id="570936"/>
    <lineage>
        <taxon>Bacteria</taxon>
        <taxon>Bacillati</taxon>
        <taxon>Actinomycetota</taxon>
        <taxon>Actinomycetes</taxon>
        <taxon>Pseudonocardiales</taxon>
        <taxon>Pseudonocardiaceae</taxon>
        <taxon>Pseudonocardia</taxon>
    </lineage>
</organism>
<dbReference type="Gene3D" id="1.25.40.10">
    <property type="entry name" value="Tetratricopeptide repeat domain"/>
    <property type="match status" value="1"/>
</dbReference>
<keyword evidence="5" id="KW-0238">DNA-binding</keyword>
<evidence type="ECO:0000313" key="6">
    <source>
        <dbReference type="Proteomes" id="UP001519295"/>
    </source>
</evidence>
<dbReference type="RefSeq" id="WP_210030466.1">
    <property type="nucleotide sequence ID" value="NZ_JAGINU010000001.1"/>
</dbReference>
<dbReference type="PANTHER" id="PTHR35807">
    <property type="entry name" value="TRANSCRIPTIONAL REGULATOR REDD-RELATED"/>
    <property type="match status" value="1"/>
</dbReference>
<keyword evidence="1" id="KW-0805">Transcription regulation</keyword>
<evidence type="ECO:0000256" key="2">
    <source>
        <dbReference type="ARBA" id="ARBA00023163"/>
    </source>
</evidence>
<proteinExistence type="predicted"/>
<evidence type="ECO:0000256" key="1">
    <source>
        <dbReference type="ARBA" id="ARBA00023015"/>
    </source>
</evidence>
<comment type="caution">
    <text evidence="5">The sequence shown here is derived from an EMBL/GenBank/DDBJ whole genome shotgun (WGS) entry which is preliminary data.</text>
</comment>
<evidence type="ECO:0000313" key="5">
    <source>
        <dbReference type="EMBL" id="MBP2368808.1"/>
    </source>
</evidence>
<accession>A0ABS4VY37</accession>
<dbReference type="GO" id="GO:0003677">
    <property type="term" value="F:DNA binding"/>
    <property type="evidence" value="ECO:0007669"/>
    <property type="project" value="UniProtKB-KW"/>
</dbReference>
<evidence type="ECO:0000259" key="4">
    <source>
        <dbReference type="SMART" id="SM01043"/>
    </source>
</evidence>
<dbReference type="SMART" id="SM01043">
    <property type="entry name" value="BTAD"/>
    <property type="match status" value="1"/>
</dbReference>
<gene>
    <name evidence="5" type="ORF">JOF36_004504</name>
</gene>
<feature type="domain" description="Bacterial transcriptional activator" evidence="4">
    <location>
        <begin position="97"/>
        <end position="243"/>
    </location>
</feature>
<name>A0ABS4VY37_9PSEU</name>
<dbReference type="InterPro" id="IPR011990">
    <property type="entry name" value="TPR-like_helical_dom_sf"/>
</dbReference>
<sequence length="253" mass="27395">MRIQLHGQFTVEVDGAAVDRRLPGRRARLLVAYLAAHQRSATDRTTLLEVLWQPGCPGPGAGRVFDSMLSKTRTTLAPAEIRGRSSLRLVLPPGGLIDSERAVSALHEAESAAGRGDWRRAWTQALSALFVLQREFLPGVDTEWTAGRRAEAHLAHTRATACYAEACLRLGGAELASAERSARRLVEADPLGERGYLLLMRALAARGDRAAALTVFEHLRCRLRDELGVSPGPAATGLHRGLLGTSEPRPVPH</sequence>
<reference evidence="5 6" key="1">
    <citation type="submission" date="2021-03" db="EMBL/GenBank/DDBJ databases">
        <title>Sequencing the genomes of 1000 actinobacteria strains.</title>
        <authorList>
            <person name="Klenk H.-P."/>
        </authorList>
    </citation>
    <scope>NUCLEOTIDE SEQUENCE [LARGE SCALE GENOMIC DNA]</scope>
    <source>
        <strain evidence="5 6">DSM 45256</strain>
    </source>
</reference>
<dbReference type="Proteomes" id="UP001519295">
    <property type="component" value="Unassembled WGS sequence"/>
</dbReference>
<dbReference type="InterPro" id="IPR005158">
    <property type="entry name" value="BTAD"/>
</dbReference>
<keyword evidence="2" id="KW-0804">Transcription</keyword>
<dbReference type="SUPFAM" id="SSF48452">
    <property type="entry name" value="TPR-like"/>
    <property type="match status" value="1"/>
</dbReference>
<evidence type="ECO:0000256" key="3">
    <source>
        <dbReference type="SAM" id="MobiDB-lite"/>
    </source>
</evidence>
<dbReference type="EMBL" id="JAGINU010000001">
    <property type="protein sequence ID" value="MBP2368808.1"/>
    <property type="molecule type" value="Genomic_DNA"/>
</dbReference>
<protein>
    <submittedName>
        <fullName evidence="5">DNA-binding SARP family transcriptional activator</fullName>
    </submittedName>
</protein>
<feature type="region of interest" description="Disordered" evidence="3">
    <location>
        <begin position="234"/>
        <end position="253"/>
    </location>
</feature>
<dbReference type="PANTHER" id="PTHR35807:SF1">
    <property type="entry name" value="TRANSCRIPTIONAL REGULATOR REDD"/>
    <property type="match status" value="1"/>
</dbReference>
<dbReference type="InterPro" id="IPR051677">
    <property type="entry name" value="AfsR-DnrI-RedD_regulator"/>
</dbReference>
<keyword evidence="6" id="KW-1185">Reference proteome</keyword>
<dbReference type="Pfam" id="PF03704">
    <property type="entry name" value="BTAD"/>
    <property type="match status" value="1"/>
</dbReference>